<evidence type="ECO:0000313" key="2">
    <source>
        <dbReference type="Proteomes" id="UP001145072"/>
    </source>
</evidence>
<keyword evidence="2" id="KW-1185">Reference proteome</keyword>
<gene>
    <name evidence="1" type="ORF">NC661_21065</name>
</gene>
<sequence length="99" mass="11150">MKKLIVYSLFIVLLLSGCSDFKGRVLEMKESSIVVGTDDPDPETTYPTYEILIDDKTEFTGKVDEFSDLKEDSIVKLWILDKGDSNKIDNKLASKIAVE</sequence>
<evidence type="ECO:0008006" key="3">
    <source>
        <dbReference type="Google" id="ProtNLM"/>
    </source>
</evidence>
<reference evidence="1" key="1">
    <citation type="submission" date="2022-06" db="EMBL/GenBank/DDBJ databases">
        <title>Aquibacillus sp. a new bacterium isolated from soil saline samples.</title>
        <authorList>
            <person name="Galisteo C."/>
            <person name="De La Haba R."/>
            <person name="Sanchez-Porro C."/>
            <person name="Ventosa A."/>
        </authorList>
    </citation>
    <scope>NUCLEOTIDE SEQUENCE</scope>
    <source>
        <strain evidence="1">JCM 12387</strain>
    </source>
</reference>
<protein>
    <recommendedName>
        <fullName evidence="3">DUF3221 domain-containing protein</fullName>
    </recommendedName>
</protein>
<name>A0A9X3WN57_9BACI</name>
<accession>A0A9X3WN57</accession>
<organism evidence="1 2">
    <name type="scientific">Aquibacillus koreensis</name>
    <dbReference type="NCBI Taxonomy" id="279446"/>
    <lineage>
        <taxon>Bacteria</taxon>
        <taxon>Bacillati</taxon>
        <taxon>Bacillota</taxon>
        <taxon>Bacilli</taxon>
        <taxon>Bacillales</taxon>
        <taxon>Bacillaceae</taxon>
        <taxon>Aquibacillus</taxon>
    </lineage>
</organism>
<dbReference type="PROSITE" id="PS51257">
    <property type="entry name" value="PROKAR_LIPOPROTEIN"/>
    <property type="match status" value="1"/>
</dbReference>
<comment type="caution">
    <text evidence="1">The sequence shown here is derived from an EMBL/GenBank/DDBJ whole genome shotgun (WGS) entry which is preliminary data.</text>
</comment>
<dbReference type="Proteomes" id="UP001145072">
    <property type="component" value="Unassembled WGS sequence"/>
</dbReference>
<dbReference type="EMBL" id="JAMQJZ010000033">
    <property type="protein sequence ID" value="MDC3422837.1"/>
    <property type="molecule type" value="Genomic_DNA"/>
</dbReference>
<evidence type="ECO:0000313" key="1">
    <source>
        <dbReference type="EMBL" id="MDC3422837.1"/>
    </source>
</evidence>
<proteinExistence type="predicted"/>
<dbReference type="AlphaFoldDB" id="A0A9X3WN57"/>
<dbReference type="RefSeq" id="WP_259867955.1">
    <property type="nucleotide sequence ID" value="NZ_JAMQJZ010000033.1"/>
</dbReference>